<dbReference type="EMBL" id="JAAXKZ010000051">
    <property type="protein sequence ID" value="NMH92908.1"/>
    <property type="molecule type" value="Genomic_DNA"/>
</dbReference>
<organism evidence="3 4">
    <name type="scientific">Pseudonocardia bannensis</name>
    <dbReference type="NCBI Taxonomy" id="630973"/>
    <lineage>
        <taxon>Bacteria</taxon>
        <taxon>Bacillati</taxon>
        <taxon>Actinomycetota</taxon>
        <taxon>Actinomycetes</taxon>
        <taxon>Pseudonocardiales</taxon>
        <taxon>Pseudonocardiaceae</taxon>
        <taxon>Pseudonocardia</taxon>
    </lineage>
</organism>
<dbReference type="PANTHER" id="PTHR33371:SF4">
    <property type="entry name" value="INTERMEMBRANE PHOSPHOLIPID TRANSPORT SYSTEM BINDING PROTEIN MLAD"/>
    <property type="match status" value="1"/>
</dbReference>
<dbReference type="InterPro" id="IPR003399">
    <property type="entry name" value="Mce/MlaD"/>
</dbReference>
<feature type="region of interest" description="Disordered" evidence="1">
    <location>
        <begin position="402"/>
        <end position="433"/>
    </location>
</feature>
<proteinExistence type="predicted"/>
<dbReference type="AlphaFoldDB" id="A0A848DJN7"/>
<gene>
    <name evidence="3" type="ORF">HF519_15280</name>
</gene>
<evidence type="ECO:0000313" key="3">
    <source>
        <dbReference type="EMBL" id="NMH92908.1"/>
    </source>
</evidence>
<comment type="caution">
    <text evidence="3">The sequence shown here is derived from an EMBL/GenBank/DDBJ whole genome shotgun (WGS) entry which is preliminary data.</text>
</comment>
<evidence type="ECO:0000259" key="2">
    <source>
        <dbReference type="Pfam" id="PF02470"/>
    </source>
</evidence>
<reference evidence="3 4" key="1">
    <citation type="submission" date="2020-04" db="EMBL/GenBank/DDBJ databases">
        <authorList>
            <person name="Klaysubun C."/>
            <person name="Duangmal K."/>
            <person name="Lipun K."/>
        </authorList>
    </citation>
    <scope>NUCLEOTIDE SEQUENCE [LARGE SCALE GENOMIC DNA]</scope>
    <source>
        <strain evidence="3 4">DSM 45300</strain>
    </source>
</reference>
<keyword evidence="4" id="KW-1185">Reference proteome</keyword>
<dbReference type="InterPro" id="IPR052336">
    <property type="entry name" value="MlaD_Phospholipid_Transporter"/>
</dbReference>
<sequence>MKISTARLPAFRLAMVLAFVLSCAVFFAYLWSQGGGFVAGLSQARSYHVSVDVPNVRNLAPFSDVQMAGVAVGNVKSIERTGDQLRLELWLDDVAVPLHDGVCVQVSEKSLVGQYYVKLVDGQGPPLPDGTVLPEAAVIPPVDLRDVLASLDAPTREDLGGLIRSLGTSTDGRARDISALMSGLADLGHNGNTAVDAIAAQSGDLELLVSELETLFTTLDTGEGQVVQLVHDANRITAATAGQREAIEGAVRQLPGVLASTSTATGHLTELSGALAPVAADLRKAAPDLDAALVELPATTRDLRGLLPSLEGTLDRAPATLDRVPVVTEQARALIPPATDLLRDLNPALRYLEPYGKDLSQVVTVFGAAFHQYGDRGNTFLHVQAVQNPYALTPNPLNLPPGLLAGSNPYPEPGGLADRKPLSRDFPRLEPDR</sequence>
<dbReference type="Proteomes" id="UP000586918">
    <property type="component" value="Unassembled WGS sequence"/>
</dbReference>
<feature type="domain" description="Mce/MlaD" evidence="2">
    <location>
        <begin position="46"/>
        <end position="122"/>
    </location>
</feature>
<feature type="compositionally biased region" description="Basic and acidic residues" evidence="1">
    <location>
        <begin position="417"/>
        <end position="433"/>
    </location>
</feature>
<dbReference type="Pfam" id="PF02470">
    <property type="entry name" value="MlaD"/>
    <property type="match status" value="1"/>
</dbReference>
<dbReference type="PANTHER" id="PTHR33371">
    <property type="entry name" value="INTERMEMBRANE PHOSPHOLIPID TRANSPORT SYSTEM BINDING PROTEIN MLAD-RELATED"/>
    <property type="match status" value="1"/>
</dbReference>
<dbReference type="RefSeq" id="WP_169413609.1">
    <property type="nucleotide sequence ID" value="NZ_JAAXKZ010000051.1"/>
</dbReference>
<dbReference type="PROSITE" id="PS51257">
    <property type="entry name" value="PROKAR_LIPOPROTEIN"/>
    <property type="match status" value="1"/>
</dbReference>
<evidence type="ECO:0000256" key="1">
    <source>
        <dbReference type="SAM" id="MobiDB-lite"/>
    </source>
</evidence>
<accession>A0A848DJN7</accession>
<protein>
    <submittedName>
        <fullName evidence="3">MCE family protein</fullName>
    </submittedName>
</protein>
<name>A0A848DJN7_9PSEU</name>
<evidence type="ECO:0000313" key="4">
    <source>
        <dbReference type="Proteomes" id="UP000586918"/>
    </source>
</evidence>